<evidence type="ECO:0000259" key="1">
    <source>
        <dbReference type="Pfam" id="PF00294"/>
    </source>
</evidence>
<feature type="domain" description="Carbohydrate kinase PfkB" evidence="1">
    <location>
        <begin position="22"/>
        <end position="137"/>
    </location>
</feature>
<dbReference type="Pfam" id="PF00294">
    <property type="entry name" value="PfkB"/>
    <property type="match status" value="1"/>
</dbReference>
<evidence type="ECO:0000313" key="2">
    <source>
        <dbReference type="EMBL" id="SHI96919.1"/>
    </source>
</evidence>
<organism evidence="2 3">
    <name type="scientific">Thermoclostridium caenicola</name>
    <dbReference type="NCBI Taxonomy" id="659425"/>
    <lineage>
        <taxon>Bacteria</taxon>
        <taxon>Bacillati</taxon>
        <taxon>Bacillota</taxon>
        <taxon>Clostridia</taxon>
        <taxon>Eubacteriales</taxon>
        <taxon>Oscillospiraceae</taxon>
        <taxon>Thermoclostridium</taxon>
    </lineage>
</organism>
<dbReference type="RefSeq" id="WP_149678497.1">
    <property type="nucleotide sequence ID" value="NZ_DAONMB010000021.1"/>
</dbReference>
<protein>
    <submittedName>
        <fullName evidence="2">PfkB family carbohydrate kinase</fullName>
    </submittedName>
</protein>
<keyword evidence="2" id="KW-0418">Kinase</keyword>
<evidence type="ECO:0000313" key="3">
    <source>
        <dbReference type="Proteomes" id="UP000324781"/>
    </source>
</evidence>
<dbReference type="GO" id="GO:0016301">
    <property type="term" value="F:kinase activity"/>
    <property type="evidence" value="ECO:0007669"/>
    <property type="project" value="UniProtKB-KW"/>
</dbReference>
<sequence length="198" mass="22500">MERGISIAGTITVDYNKVIDRYAEKGMLSNILSCTRSVGGCVPNTLINLSRMDPAIPLYAYGGIGNDENGEFVLSVLKAHGIHTEGIKVFDGELTAFTDCMTVESTGERTFFFARGVSRRFSMEDMDFDAIETDMFHMGYALLMEPFDREEGEELCWSIYRQLWLMPKKIAARSQPSIPLIWKALWPSCRMLKLIRFR</sequence>
<keyword evidence="2" id="KW-0808">Transferase</keyword>
<dbReference type="Proteomes" id="UP000324781">
    <property type="component" value="Unassembled WGS sequence"/>
</dbReference>
<dbReference type="InterPro" id="IPR029056">
    <property type="entry name" value="Ribokinase-like"/>
</dbReference>
<dbReference type="Gene3D" id="3.40.1190.20">
    <property type="match status" value="1"/>
</dbReference>
<reference evidence="2 3" key="1">
    <citation type="submission" date="2016-11" db="EMBL/GenBank/DDBJ databases">
        <authorList>
            <person name="Varghese N."/>
            <person name="Submissions S."/>
        </authorList>
    </citation>
    <scope>NUCLEOTIDE SEQUENCE [LARGE SCALE GENOMIC DNA]</scope>
    <source>
        <strain evidence="2 3">DSM 19027</strain>
    </source>
</reference>
<dbReference type="OrthoDB" id="9775849at2"/>
<gene>
    <name evidence="2" type="ORF">SAMN05444373_101716</name>
</gene>
<accession>A0A1M6FH11</accession>
<keyword evidence="3" id="KW-1185">Reference proteome</keyword>
<dbReference type="InterPro" id="IPR011611">
    <property type="entry name" value="PfkB_dom"/>
</dbReference>
<name>A0A1M6FH11_9FIRM</name>
<proteinExistence type="predicted"/>
<dbReference type="AlphaFoldDB" id="A0A1M6FH11"/>
<dbReference type="EMBL" id="FQZP01000017">
    <property type="protein sequence ID" value="SHI96919.1"/>
    <property type="molecule type" value="Genomic_DNA"/>
</dbReference>
<dbReference type="SUPFAM" id="SSF53613">
    <property type="entry name" value="Ribokinase-like"/>
    <property type="match status" value="1"/>
</dbReference>